<dbReference type="STRING" id="288992.SAMN04488522_1011484"/>
<name>A0A1M4X3T8_9SPHI</name>
<dbReference type="PANTHER" id="PTHR30273:SF2">
    <property type="entry name" value="PROTEIN FECR"/>
    <property type="match status" value="1"/>
</dbReference>
<keyword evidence="5" id="KW-1185">Reference proteome</keyword>
<reference evidence="5" key="1">
    <citation type="submission" date="2016-11" db="EMBL/GenBank/DDBJ databases">
        <authorList>
            <person name="Varghese N."/>
            <person name="Submissions S."/>
        </authorList>
    </citation>
    <scope>NUCLEOTIDE SEQUENCE [LARGE SCALE GENOMIC DNA]</scope>
    <source>
        <strain evidence="5">DSM 16990</strain>
    </source>
</reference>
<dbReference type="Gene3D" id="2.60.120.1440">
    <property type="match status" value="1"/>
</dbReference>
<evidence type="ECO:0000313" key="5">
    <source>
        <dbReference type="Proteomes" id="UP000184287"/>
    </source>
</evidence>
<proteinExistence type="predicted"/>
<sequence length="406" mass="45119">MYILVISPVLLTMKNENLPLLIEKYINGTASPQEREQLLDWYRSQQPEQVEWPAATETEETETYNRMLSGIDQQIDQQIDRTYKAPVPQTKWYYMAAAAAVFLVGSLAVYFYNDQPAAAPMPALSFKNEVKPGGNKAILTLADGSEVVLDGATKESFAHQQEVNIARVGEGQLSFDRQSDTQIPASTAVKYNVISTPKGGQYRVVLPDGTKVWLNAVSSIRFPSYFSAGERKVEISGEVYFEVTKNKTMPFRVISGDQALEVLGTKFNVNAYANEGQISTTLAEGSVRLKRSSSAASSILKPGEQSQLKTGKSKLAPKIVTADLEEVLAWKNETFIFNDTPITEVMQQIERWYDVELVYSGHKPDLLFTGIIPRNSNLSTFLKVLEGTGGLKFGIDHQKVIIQSIR</sequence>
<dbReference type="Gene3D" id="3.55.50.30">
    <property type="match status" value="1"/>
</dbReference>
<protein>
    <submittedName>
        <fullName evidence="4">FecR family protein</fullName>
    </submittedName>
</protein>
<keyword evidence="1" id="KW-1133">Transmembrane helix</keyword>
<organism evidence="4 5">
    <name type="scientific">Pedobacter caeni</name>
    <dbReference type="NCBI Taxonomy" id="288992"/>
    <lineage>
        <taxon>Bacteria</taxon>
        <taxon>Pseudomonadati</taxon>
        <taxon>Bacteroidota</taxon>
        <taxon>Sphingobacteriia</taxon>
        <taxon>Sphingobacteriales</taxon>
        <taxon>Sphingobacteriaceae</taxon>
        <taxon>Pedobacter</taxon>
    </lineage>
</organism>
<evidence type="ECO:0000313" key="4">
    <source>
        <dbReference type="EMBL" id="SHE88107.1"/>
    </source>
</evidence>
<feature type="domain" description="Protein FecR C-terminal" evidence="3">
    <location>
        <begin position="335"/>
        <end position="402"/>
    </location>
</feature>
<evidence type="ECO:0000256" key="1">
    <source>
        <dbReference type="SAM" id="Phobius"/>
    </source>
</evidence>
<dbReference type="InterPro" id="IPR012373">
    <property type="entry name" value="Ferrdict_sens_TM"/>
</dbReference>
<gene>
    <name evidence="4" type="ORF">SAMN04488522_1011484</name>
</gene>
<accession>A0A1M4X3T8</accession>
<dbReference type="Proteomes" id="UP000184287">
    <property type="component" value="Unassembled WGS sequence"/>
</dbReference>
<dbReference type="GO" id="GO:0016989">
    <property type="term" value="F:sigma factor antagonist activity"/>
    <property type="evidence" value="ECO:0007669"/>
    <property type="project" value="TreeGrafter"/>
</dbReference>
<keyword evidence="1" id="KW-0812">Transmembrane</keyword>
<keyword evidence="1" id="KW-0472">Membrane</keyword>
<dbReference type="Pfam" id="PF04773">
    <property type="entry name" value="FecR"/>
    <property type="match status" value="1"/>
</dbReference>
<dbReference type="AlphaFoldDB" id="A0A1M4X3T8"/>
<feature type="transmembrane region" description="Helical" evidence="1">
    <location>
        <begin position="92"/>
        <end position="112"/>
    </location>
</feature>
<dbReference type="PANTHER" id="PTHR30273">
    <property type="entry name" value="PERIPLASMIC SIGNAL SENSOR AND SIGMA FACTOR ACTIVATOR FECR-RELATED"/>
    <property type="match status" value="1"/>
</dbReference>
<dbReference type="Pfam" id="PF16344">
    <property type="entry name" value="FecR_C"/>
    <property type="match status" value="1"/>
</dbReference>
<dbReference type="InterPro" id="IPR006860">
    <property type="entry name" value="FecR"/>
</dbReference>
<evidence type="ECO:0000259" key="3">
    <source>
        <dbReference type="Pfam" id="PF16344"/>
    </source>
</evidence>
<dbReference type="InterPro" id="IPR032508">
    <property type="entry name" value="FecR_C"/>
</dbReference>
<dbReference type="EMBL" id="FQUQ01000001">
    <property type="protein sequence ID" value="SHE88107.1"/>
    <property type="molecule type" value="Genomic_DNA"/>
</dbReference>
<feature type="domain" description="FecR protein" evidence="2">
    <location>
        <begin position="193"/>
        <end position="288"/>
    </location>
</feature>
<evidence type="ECO:0000259" key="2">
    <source>
        <dbReference type="Pfam" id="PF04773"/>
    </source>
</evidence>